<dbReference type="InterPro" id="IPR031896">
    <property type="entry name" value="INPP5B_PH_dom"/>
</dbReference>
<dbReference type="FunFam" id="3.60.10.10:FF:000004">
    <property type="entry name" value="Type II inositol 1,4,5-trisphosphate 5-phosphatase"/>
    <property type="match status" value="1"/>
</dbReference>
<dbReference type="PANTHER" id="PTHR11200">
    <property type="entry name" value="INOSITOL 5-PHOSPHATASE"/>
    <property type="match status" value="1"/>
</dbReference>
<dbReference type="GO" id="GO:0052745">
    <property type="term" value="F:inositol phosphate phosphatase activity"/>
    <property type="evidence" value="ECO:0007669"/>
    <property type="project" value="InterPro"/>
</dbReference>
<sequence>MDLTGIVNCKLLDRDKCISNTFSSPHFTNKLENITYVLKENLNRYECLLATRVLLGNSKQPVVMALIECQGDFGLLLYICKKIPATAPIDLEIDTVIPIDEHFKLSIAAQIPSQPTGALPVQITSALTTISLELPSGHGTTLMLSELKRTRQGWPFSAILQANVGKDCPVVKDTRTMEHVLSPDQASMTDSGSFQGSFHVSDSNDLLRRSYDHSIDQLSVAVNSHTVKNTREDLIKHLIKNREDEYTSIKTYRFQELDLSKNAYIFSESPKEEEWYRRVKEGLHHKAKYKKMKLIRLVGIMLVVFVRTDLVDHMYDVMWDTVGTGILGMMGNKGGVGVRFDFHDTSICFINSHLAAHVEEYDRRNQDFRDISSKMAFSRNKTQPECGIVDHDMVFWLGDLNYRLSDIENDRAKLMIKNRQLTDLMNYDQLCRQIAMKKVFLDYVEGRVNFIPTYKYDPGTDDWDTSEKCRTPAWCDRILWRGHNIRQLKYRSHMECRISDHKPVSAVFEVGIKVINRNEYRQVYEDIMKQLDRMENEYLPQVALSTTEVNFVNVKFVEPQQQIVTVTNTGQLNVIGITRTLPTSRGLVDVMSTSTMTPARKTVWPCYDVITSMGLVQFEFINKPRDTTFCKPWLLVMPSRGIIDVGEKLEIQLEVYVDSTTSGPLNIGDDIIEDILVLHLEGGKDLFITVSGNYIPSSFGCSIETLVNMFNPIRRVPVSELKQLVTRGQLSSDQSLDVPKELYWLIDHLYRYGLQQRGILIYGRIDSIRRPPGGDTSRTVVIRRPAEVGPPYTGVRLRSAISGSGRVSIYQAECRLVVGVSVMAAL</sequence>
<dbReference type="Proteomes" id="UP001208570">
    <property type="component" value="Unassembled WGS sequence"/>
</dbReference>
<evidence type="ECO:0000313" key="2">
    <source>
        <dbReference type="EMBL" id="KAK2142063.1"/>
    </source>
</evidence>
<dbReference type="GO" id="GO:0004439">
    <property type="term" value="F:phosphatidylinositol-4,5-bisphosphate 5-phosphatase activity"/>
    <property type="evidence" value="ECO:0007669"/>
    <property type="project" value="TreeGrafter"/>
</dbReference>
<dbReference type="GO" id="GO:0016020">
    <property type="term" value="C:membrane"/>
    <property type="evidence" value="ECO:0007669"/>
    <property type="project" value="TreeGrafter"/>
</dbReference>
<keyword evidence="3" id="KW-1185">Reference proteome</keyword>
<dbReference type="AlphaFoldDB" id="A0AAD9IXB9"/>
<dbReference type="EMBL" id="JAODUP010001001">
    <property type="protein sequence ID" value="KAK2142063.1"/>
    <property type="molecule type" value="Genomic_DNA"/>
</dbReference>
<dbReference type="Gene3D" id="3.60.10.10">
    <property type="entry name" value="Endonuclease/exonuclease/phosphatase"/>
    <property type="match status" value="1"/>
</dbReference>
<dbReference type="CDD" id="cd09093">
    <property type="entry name" value="INPP5c_INPP5B"/>
    <property type="match status" value="1"/>
</dbReference>
<dbReference type="PANTHER" id="PTHR11200:SF300">
    <property type="entry name" value="TYPE II INOSITOL 1,4,5-TRISPHOSPHATE 5-PHOSPHATASE"/>
    <property type="match status" value="1"/>
</dbReference>
<organism evidence="2 3">
    <name type="scientific">Paralvinella palmiformis</name>
    <dbReference type="NCBI Taxonomy" id="53620"/>
    <lineage>
        <taxon>Eukaryota</taxon>
        <taxon>Metazoa</taxon>
        <taxon>Spiralia</taxon>
        <taxon>Lophotrochozoa</taxon>
        <taxon>Annelida</taxon>
        <taxon>Polychaeta</taxon>
        <taxon>Sedentaria</taxon>
        <taxon>Canalipalpata</taxon>
        <taxon>Terebellida</taxon>
        <taxon>Terebelliformia</taxon>
        <taxon>Alvinellidae</taxon>
        <taxon>Paralvinella</taxon>
    </lineage>
</organism>
<dbReference type="Gene3D" id="2.60.40.10">
    <property type="entry name" value="Immunoglobulins"/>
    <property type="match status" value="2"/>
</dbReference>
<dbReference type="SUPFAM" id="SSF56219">
    <property type="entry name" value="DNase I-like"/>
    <property type="match status" value="1"/>
</dbReference>
<comment type="caution">
    <text evidence="2">The sequence shown here is derived from an EMBL/GenBank/DDBJ whole genome shotgun (WGS) entry which is preliminary data.</text>
</comment>
<dbReference type="Gene3D" id="2.30.29.110">
    <property type="match status" value="1"/>
</dbReference>
<dbReference type="InterPro" id="IPR048869">
    <property type="entry name" value="OCRL-1_2_ASH"/>
</dbReference>
<name>A0AAD9IXB9_9ANNE</name>
<accession>A0AAD9IXB9</accession>
<evidence type="ECO:0000259" key="1">
    <source>
        <dbReference type="SMART" id="SM00128"/>
    </source>
</evidence>
<dbReference type="InterPro" id="IPR036691">
    <property type="entry name" value="Endo/exonu/phosph_ase_sf"/>
</dbReference>
<reference evidence="2" key="1">
    <citation type="journal article" date="2023" name="Mol. Biol. Evol.">
        <title>Third-Generation Sequencing Reveals the Adaptive Role of the Epigenome in Three Deep-Sea Polychaetes.</title>
        <authorList>
            <person name="Perez M."/>
            <person name="Aroh O."/>
            <person name="Sun Y."/>
            <person name="Lan Y."/>
            <person name="Juniper S.K."/>
            <person name="Young C.R."/>
            <person name="Angers B."/>
            <person name="Qian P.Y."/>
        </authorList>
    </citation>
    <scope>NUCLEOTIDE SEQUENCE</scope>
    <source>
        <strain evidence="2">P08H-3</strain>
    </source>
</reference>
<dbReference type="Pfam" id="PF22669">
    <property type="entry name" value="Exo_endo_phos2"/>
    <property type="match status" value="1"/>
</dbReference>
<feature type="domain" description="Inositol polyphosphate-related phosphatase" evidence="1">
    <location>
        <begin position="216"/>
        <end position="516"/>
    </location>
</feature>
<dbReference type="GO" id="GO:0046856">
    <property type="term" value="P:phosphatidylinositol dephosphorylation"/>
    <property type="evidence" value="ECO:0007669"/>
    <property type="project" value="InterPro"/>
</dbReference>
<dbReference type="SMART" id="SM00128">
    <property type="entry name" value="IPPc"/>
    <property type="match status" value="1"/>
</dbReference>
<proteinExistence type="predicted"/>
<dbReference type="InterPro" id="IPR037793">
    <property type="entry name" value="OCRL1/INPP5B_INPP5c"/>
</dbReference>
<evidence type="ECO:0000313" key="3">
    <source>
        <dbReference type="Proteomes" id="UP001208570"/>
    </source>
</evidence>
<dbReference type="Pfam" id="PF16776">
    <property type="entry name" value="INPP5B_PH"/>
    <property type="match status" value="1"/>
</dbReference>
<dbReference type="InterPro" id="IPR013783">
    <property type="entry name" value="Ig-like_fold"/>
</dbReference>
<protein>
    <recommendedName>
        <fullName evidence="1">Inositol polyphosphate-related phosphatase domain-containing protein</fullName>
    </recommendedName>
</protein>
<gene>
    <name evidence="2" type="ORF">LSH36_1001g00016</name>
</gene>
<dbReference type="InterPro" id="IPR000300">
    <property type="entry name" value="IPPc"/>
</dbReference>
<dbReference type="Pfam" id="PF21310">
    <property type="entry name" value="OCRL-like_ASH"/>
    <property type="match status" value="1"/>
</dbReference>
<dbReference type="InterPro" id="IPR046985">
    <property type="entry name" value="IP5"/>
</dbReference>